<dbReference type="AlphaFoldDB" id="A0AAD4JJ34"/>
<dbReference type="GO" id="GO:0004535">
    <property type="term" value="F:poly(A)-specific ribonuclease activity"/>
    <property type="evidence" value="ECO:0007669"/>
    <property type="project" value="UniProtKB-EC"/>
</dbReference>
<dbReference type="Gene3D" id="3.30.420.10">
    <property type="entry name" value="Ribonuclease H-like superfamily/Ribonuclease H"/>
    <property type="match status" value="1"/>
</dbReference>
<dbReference type="GO" id="GO:0005737">
    <property type="term" value="C:cytoplasm"/>
    <property type="evidence" value="ECO:0007669"/>
    <property type="project" value="UniProtKB-SubCell"/>
</dbReference>
<dbReference type="InterPro" id="IPR039637">
    <property type="entry name" value="CNOT7/CNOT8/Pop2"/>
</dbReference>
<evidence type="ECO:0000256" key="9">
    <source>
        <dbReference type="ARBA" id="ARBA00022722"/>
    </source>
</evidence>
<keyword evidence="10" id="KW-0479">Metal-binding</keyword>
<keyword evidence="8" id="KW-0963">Cytoplasm</keyword>
<dbReference type="InterPro" id="IPR006941">
    <property type="entry name" value="RNase_CAF1"/>
</dbReference>
<sequence length="280" mass="31786">MAAAAAVVVRQVWESNLAEEFNLIERCAKEFQLVSMDTEFPGTVFSTKHTYSSLSPTQHYSLMKNNVDVLNIIQIGLTLSDVDGNLPRFGTEFQHVWEFNFRDFDADNDLRNPDSISLLRRQGIDFVKNKREGIDSREFVWCFLNSWLGPRSSGRAWITFHGLYDFGFLIKIITRKELPDDLNDFMMLVQYYFGMQVYDLKPIAHAVGLLGGLEKVAKGLSLDRAAGKSHQAGSDSLLTMHAFLRLVINKCSCATCSCHSTSLLLRFNYMLYGLTCKLSH</sequence>
<dbReference type="GO" id="GO:0005634">
    <property type="term" value="C:nucleus"/>
    <property type="evidence" value="ECO:0007669"/>
    <property type="project" value="UniProtKB-SubCell"/>
</dbReference>
<keyword evidence="11" id="KW-0378">Hydrolase</keyword>
<keyword evidence="15" id="KW-0804">Transcription</keyword>
<gene>
    <name evidence="18" type="ORF">C2S53_004016</name>
</gene>
<comment type="subunit">
    <text evidence="6">Component of the CCR4-NOT complex, at least composed of CRR4 and CAF1 proteins.</text>
</comment>
<evidence type="ECO:0000256" key="5">
    <source>
        <dbReference type="ARBA" id="ARBA00008372"/>
    </source>
</evidence>
<dbReference type="Pfam" id="PF04857">
    <property type="entry name" value="CAF1"/>
    <property type="match status" value="1"/>
</dbReference>
<keyword evidence="12" id="KW-0269">Exonuclease</keyword>
<dbReference type="GO" id="GO:0030014">
    <property type="term" value="C:CCR4-NOT complex"/>
    <property type="evidence" value="ECO:0007669"/>
    <property type="project" value="InterPro"/>
</dbReference>
<keyword evidence="13" id="KW-0694">RNA-binding</keyword>
<evidence type="ECO:0000256" key="7">
    <source>
        <dbReference type="ARBA" id="ARBA00012161"/>
    </source>
</evidence>
<evidence type="ECO:0000256" key="4">
    <source>
        <dbReference type="ARBA" id="ARBA00004496"/>
    </source>
</evidence>
<evidence type="ECO:0000256" key="8">
    <source>
        <dbReference type="ARBA" id="ARBA00022490"/>
    </source>
</evidence>
<dbReference type="InterPro" id="IPR012337">
    <property type="entry name" value="RNaseH-like_sf"/>
</dbReference>
<comment type="catalytic activity">
    <reaction evidence="1">
        <text>Exonucleolytic cleavage of poly(A) to 5'-AMP.</text>
        <dbReference type="EC" id="3.1.13.4"/>
    </reaction>
</comment>
<evidence type="ECO:0000256" key="13">
    <source>
        <dbReference type="ARBA" id="ARBA00022884"/>
    </source>
</evidence>
<keyword evidence="16" id="KW-0539">Nucleus</keyword>
<dbReference type="InterPro" id="IPR036397">
    <property type="entry name" value="RNaseH_sf"/>
</dbReference>
<evidence type="ECO:0000256" key="16">
    <source>
        <dbReference type="ARBA" id="ARBA00023242"/>
    </source>
</evidence>
<dbReference type="EMBL" id="SDAM02000044">
    <property type="protein sequence ID" value="KAH6834779.1"/>
    <property type="molecule type" value="Genomic_DNA"/>
</dbReference>
<evidence type="ECO:0000256" key="10">
    <source>
        <dbReference type="ARBA" id="ARBA00022723"/>
    </source>
</evidence>
<proteinExistence type="inferred from homology"/>
<evidence type="ECO:0000256" key="6">
    <source>
        <dbReference type="ARBA" id="ARBA00011757"/>
    </source>
</evidence>
<evidence type="ECO:0000256" key="2">
    <source>
        <dbReference type="ARBA" id="ARBA00001968"/>
    </source>
</evidence>
<organism evidence="18 19">
    <name type="scientific">Perilla frutescens var. hirtella</name>
    <name type="common">Perilla citriodora</name>
    <name type="synonym">Perilla setoyensis</name>
    <dbReference type="NCBI Taxonomy" id="608512"/>
    <lineage>
        <taxon>Eukaryota</taxon>
        <taxon>Viridiplantae</taxon>
        <taxon>Streptophyta</taxon>
        <taxon>Embryophyta</taxon>
        <taxon>Tracheophyta</taxon>
        <taxon>Spermatophyta</taxon>
        <taxon>Magnoliopsida</taxon>
        <taxon>eudicotyledons</taxon>
        <taxon>Gunneridae</taxon>
        <taxon>Pentapetalae</taxon>
        <taxon>asterids</taxon>
        <taxon>lamiids</taxon>
        <taxon>Lamiales</taxon>
        <taxon>Lamiaceae</taxon>
        <taxon>Nepetoideae</taxon>
        <taxon>Elsholtzieae</taxon>
        <taxon>Perilla</taxon>
    </lineage>
</organism>
<comment type="similarity">
    <text evidence="5">Belongs to the CAF1 family.</text>
</comment>
<keyword evidence="19" id="KW-1185">Reference proteome</keyword>
<dbReference type="SUPFAM" id="SSF53098">
    <property type="entry name" value="Ribonuclease H-like"/>
    <property type="match status" value="1"/>
</dbReference>
<evidence type="ECO:0000256" key="3">
    <source>
        <dbReference type="ARBA" id="ARBA00004123"/>
    </source>
</evidence>
<comment type="cofactor">
    <cofactor evidence="2">
        <name>a divalent metal cation</name>
        <dbReference type="ChEBI" id="CHEBI:60240"/>
    </cofactor>
</comment>
<dbReference type="EC" id="3.1.13.4" evidence="7"/>
<dbReference type="GO" id="GO:0046872">
    <property type="term" value="F:metal ion binding"/>
    <property type="evidence" value="ECO:0007669"/>
    <property type="project" value="UniProtKB-KW"/>
</dbReference>
<evidence type="ECO:0000256" key="11">
    <source>
        <dbReference type="ARBA" id="ARBA00022801"/>
    </source>
</evidence>
<dbReference type="PANTHER" id="PTHR10797">
    <property type="entry name" value="CCR4-NOT TRANSCRIPTION COMPLEX SUBUNIT"/>
    <property type="match status" value="1"/>
</dbReference>
<reference evidence="18 19" key="1">
    <citation type="journal article" date="2021" name="Nat. Commun.">
        <title>Incipient diploidization of the medicinal plant Perilla within 10,000 years.</title>
        <authorList>
            <person name="Zhang Y."/>
            <person name="Shen Q."/>
            <person name="Leng L."/>
            <person name="Zhang D."/>
            <person name="Chen S."/>
            <person name="Shi Y."/>
            <person name="Ning Z."/>
            <person name="Chen S."/>
        </authorList>
    </citation>
    <scope>NUCLEOTIDE SEQUENCE [LARGE SCALE GENOMIC DNA]</scope>
    <source>
        <strain evidence="19">cv. PC099</strain>
    </source>
</reference>
<evidence type="ECO:0000313" key="18">
    <source>
        <dbReference type="EMBL" id="KAH6834779.1"/>
    </source>
</evidence>
<comment type="subcellular location">
    <subcellularLocation>
        <location evidence="4">Cytoplasm</location>
    </subcellularLocation>
    <subcellularLocation>
        <location evidence="3">Nucleus</location>
    </subcellularLocation>
</comment>
<evidence type="ECO:0000256" key="17">
    <source>
        <dbReference type="ARBA" id="ARBA00025148"/>
    </source>
</evidence>
<comment type="caution">
    <text evidence="18">The sequence shown here is derived from an EMBL/GenBank/DDBJ whole genome shotgun (WGS) entry which is preliminary data.</text>
</comment>
<evidence type="ECO:0000256" key="1">
    <source>
        <dbReference type="ARBA" id="ARBA00001663"/>
    </source>
</evidence>
<keyword evidence="14" id="KW-0805">Transcription regulation</keyword>
<keyword evidence="9" id="KW-0540">Nuclease</keyword>
<evidence type="ECO:0000256" key="14">
    <source>
        <dbReference type="ARBA" id="ARBA00023015"/>
    </source>
</evidence>
<dbReference type="GO" id="GO:0003723">
    <property type="term" value="F:RNA binding"/>
    <property type="evidence" value="ECO:0007669"/>
    <property type="project" value="UniProtKB-KW"/>
</dbReference>
<name>A0AAD4JJ34_PERFH</name>
<dbReference type="Proteomes" id="UP001190926">
    <property type="component" value="Unassembled WGS sequence"/>
</dbReference>
<comment type="function">
    <text evidence="17">Ubiquitous transcription factor required for a diverse set of processes. It is a component of the CCR4 complex involved in the control of gene expression.</text>
</comment>
<evidence type="ECO:0000256" key="12">
    <source>
        <dbReference type="ARBA" id="ARBA00022839"/>
    </source>
</evidence>
<evidence type="ECO:0000256" key="15">
    <source>
        <dbReference type="ARBA" id="ARBA00023163"/>
    </source>
</evidence>
<evidence type="ECO:0000313" key="19">
    <source>
        <dbReference type="Proteomes" id="UP001190926"/>
    </source>
</evidence>
<accession>A0AAD4JJ34</accession>
<protein>
    <recommendedName>
        <fullName evidence="7">poly(A)-specific ribonuclease</fullName>
        <ecNumber evidence="7">3.1.13.4</ecNumber>
    </recommendedName>
</protein>